<reference evidence="2 3" key="1">
    <citation type="submission" date="2019-06" db="EMBL/GenBank/DDBJ databases">
        <title>Sequencing the genomes of 1000 actinobacteria strains.</title>
        <authorList>
            <person name="Klenk H.-P."/>
        </authorList>
    </citation>
    <scope>NUCLEOTIDE SEQUENCE [LARGE SCALE GENOMIC DNA]</scope>
    <source>
        <strain evidence="2 3">DSM 18935</strain>
    </source>
</reference>
<sequence length="507" mass="52392">MSEPTSGQDDGREELPEEIAAIFQEMTGGAPIPPEVARQLSAMGIADADPAQLRAMAGQMRAMFSPGATAKGVDLTQATTTAREVVAEGDRTIGARETNLAEQATRVAGMWLDEVTDLEAPGLTGIAMTRAEWVEETMPLWARLVEPVADGVSGAIRDSMTAQLSGPDAPDLTALGVPEGTNPLALAGQLAPMIDRLGSALVTAQTGSAVGALAEDTVTGTEVGIPLLNDHVVLLPANIAELADGLDVDIDEVWLHLAVRESARMRLFVDVPWLGPQILAAVEEYARGIAIDTSAVDRAVTQLEPGDVAAMQEALAGSLFRPSPSAAQQAALTRLETWLALIEGWVDVVTARAAGPHLPKTDALAETVRRRRASGGPAEKTFAGLVGLELRPRRLRDAANLFAALEDAGGASARDAAWGHPDVAPTSADLDDPLGYVERTTGAKGGQPASSTGSGPDAGDPEQTGASGSEGSSPTGAPAGDDLDAELAALLDEEARKREDPGTSDDA</sequence>
<keyword evidence="2" id="KW-0378">Hydrolase</keyword>
<dbReference type="OrthoDB" id="8478472at2"/>
<feature type="region of interest" description="Disordered" evidence="1">
    <location>
        <begin position="413"/>
        <end position="507"/>
    </location>
</feature>
<dbReference type="Gene3D" id="1.20.150.30">
    <property type="entry name" value="Zincin-like metallopeptidase, N-terminal domain"/>
    <property type="match status" value="1"/>
</dbReference>
<dbReference type="GO" id="GO:0016787">
    <property type="term" value="F:hydrolase activity"/>
    <property type="evidence" value="ECO:0007669"/>
    <property type="project" value="UniProtKB-KW"/>
</dbReference>
<feature type="compositionally biased region" description="Polar residues" evidence="1">
    <location>
        <begin position="464"/>
        <end position="475"/>
    </location>
</feature>
<accession>A0A560WII0</accession>
<dbReference type="EMBL" id="VIUW01000001">
    <property type="protein sequence ID" value="TWD17358.1"/>
    <property type="molecule type" value="Genomic_DNA"/>
</dbReference>
<dbReference type="SUPFAM" id="SSF55486">
    <property type="entry name" value="Metalloproteases ('zincins'), catalytic domain"/>
    <property type="match status" value="1"/>
</dbReference>
<evidence type="ECO:0000313" key="3">
    <source>
        <dbReference type="Proteomes" id="UP000315628"/>
    </source>
</evidence>
<evidence type="ECO:0000313" key="2">
    <source>
        <dbReference type="EMBL" id="TWD17358.1"/>
    </source>
</evidence>
<protein>
    <submittedName>
        <fullName evidence="2">Putative hydrolase</fullName>
    </submittedName>
</protein>
<dbReference type="Proteomes" id="UP000315628">
    <property type="component" value="Unassembled WGS sequence"/>
</dbReference>
<dbReference type="PANTHER" id="PTHR39420">
    <property type="match status" value="1"/>
</dbReference>
<proteinExistence type="predicted"/>
<keyword evidence="3" id="KW-1185">Reference proteome</keyword>
<dbReference type="InterPro" id="IPR042271">
    <property type="entry name" value="Zinicin_2_N"/>
</dbReference>
<comment type="caution">
    <text evidence="2">The sequence shown here is derived from an EMBL/GenBank/DDBJ whole genome shotgun (WGS) entry which is preliminary data.</text>
</comment>
<dbReference type="RefSeq" id="WP_144855930.1">
    <property type="nucleotide sequence ID" value="NZ_BAAAYT010000002.1"/>
</dbReference>
<name>A0A560WII0_9MICO</name>
<organism evidence="2 3">
    <name type="scientific">Marihabitans asiaticum</name>
    <dbReference type="NCBI Taxonomy" id="415218"/>
    <lineage>
        <taxon>Bacteria</taxon>
        <taxon>Bacillati</taxon>
        <taxon>Actinomycetota</taxon>
        <taxon>Actinomycetes</taxon>
        <taxon>Micrococcales</taxon>
        <taxon>Intrasporangiaceae</taxon>
        <taxon>Marihabitans</taxon>
    </lineage>
</organism>
<gene>
    <name evidence="2" type="ORF">FB557_0925</name>
</gene>
<dbReference type="Pfam" id="PF10103">
    <property type="entry name" value="Zincin_2"/>
    <property type="match status" value="1"/>
</dbReference>
<dbReference type="NCBIfam" id="TIGR03624">
    <property type="entry name" value="putative hydrolase"/>
    <property type="match status" value="1"/>
</dbReference>
<dbReference type="PANTHER" id="PTHR39420:SF2">
    <property type="entry name" value="HYDROLASE"/>
    <property type="match status" value="1"/>
</dbReference>
<evidence type="ECO:0000256" key="1">
    <source>
        <dbReference type="SAM" id="MobiDB-lite"/>
    </source>
</evidence>
<dbReference type="InterPro" id="IPR018766">
    <property type="entry name" value="Zinicin_2"/>
</dbReference>
<dbReference type="AlphaFoldDB" id="A0A560WII0"/>